<feature type="transmembrane region" description="Helical" evidence="8">
    <location>
        <begin position="87"/>
        <end position="107"/>
    </location>
</feature>
<evidence type="ECO:0000256" key="2">
    <source>
        <dbReference type="ARBA" id="ARBA00022448"/>
    </source>
</evidence>
<protein>
    <submittedName>
        <fullName evidence="9">Transmembrane protein</fullName>
    </submittedName>
</protein>
<sequence length="402" mass="43172">MEITVADQVLLATFVVTVIMGAVANKTNFCTMGAVSDVVNMGDTGRMRAWFFAIAIAMVGVMVFESLSGGSVDHTLPPYRSAGFAWARYLVGGLIFGIGMTLASGCANKTLIRLGGGNLKSLFVLLVVGIFAYLMTKTDFYALLFHPWVQATTIDLVKLGISYQDIGAMISARTDLGDMGSIRLMVGVPVALAILLWVFKSRDFRSSWDNLLGGGAIGLAVAGGWFITGGPLGREWIESAEWLDEKPINVAVQSYTFVNPMGELLAWMMAEFNPLLLSFGLVSLGGVIVGSFAYALVSGKFRFEWFSSVRDFISHIFGAMLMGIGGVLAMGCTLGQGVTGMSTMALGSFMALGAIIFGSALTMKYQYYKLLYEAEATVGKTLVTALVELRLLPQSMRKLKAL</sequence>
<evidence type="ECO:0000256" key="3">
    <source>
        <dbReference type="ARBA" id="ARBA00022475"/>
    </source>
</evidence>
<gene>
    <name evidence="9" type="ORF">MNBD_GAMMA13-364</name>
</gene>
<feature type="transmembrane region" description="Helical" evidence="8">
    <location>
        <begin position="344"/>
        <end position="363"/>
    </location>
</feature>
<dbReference type="Pfam" id="PF04143">
    <property type="entry name" value="Sulf_transp"/>
    <property type="match status" value="1"/>
</dbReference>
<dbReference type="InterPro" id="IPR007272">
    <property type="entry name" value="Sulf_transp_TsuA/YedE"/>
</dbReference>
<evidence type="ECO:0000256" key="8">
    <source>
        <dbReference type="SAM" id="Phobius"/>
    </source>
</evidence>
<feature type="transmembrane region" description="Helical" evidence="8">
    <location>
        <begin position="317"/>
        <end position="338"/>
    </location>
</feature>
<feature type="transmembrane region" description="Helical" evidence="8">
    <location>
        <begin position="211"/>
        <end position="228"/>
    </location>
</feature>
<feature type="transmembrane region" description="Helical" evidence="8">
    <location>
        <begin position="181"/>
        <end position="199"/>
    </location>
</feature>
<keyword evidence="2" id="KW-0813">Transport</keyword>
<dbReference type="PANTHER" id="PTHR30574:SF1">
    <property type="entry name" value="SULPHUR TRANSPORT DOMAIN-CONTAINING PROTEIN"/>
    <property type="match status" value="1"/>
</dbReference>
<keyword evidence="3" id="KW-1003">Cell membrane</keyword>
<dbReference type="AlphaFoldDB" id="A0A3B0Z0V2"/>
<evidence type="ECO:0000256" key="7">
    <source>
        <dbReference type="ARBA" id="ARBA00023136"/>
    </source>
</evidence>
<dbReference type="PANTHER" id="PTHR30574">
    <property type="entry name" value="INNER MEMBRANE PROTEIN YEDE"/>
    <property type="match status" value="1"/>
</dbReference>
<dbReference type="EMBL" id="UOFK01000252">
    <property type="protein sequence ID" value="VAW81237.1"/>
    <property type="molecule type" value="Genomic_DNA"/>
</dbReference>
<name>A0A3B0Z0V2_9ZZZZ</name>
<reference evidence="9" key="1">
    <citation type="submission" date="2018-06" db="EMBL/GenBank/DDBJ databases">
        <authorList>
            <person name="Zhirakovskaya E."/>
        </authorList>
    </citation>
    <scope>NUCLEOTIDE SEQUENCE</scope>
</reference>
<keyword evidence="7 8" id="KW-0472">Membrane</keyword>
<evidence type="ECO:0000256" key="1">
    <source>
        <dbReference type="ARBA" id="ARBA00004429"/>
    </source>
</evidence>
<keyword evidence="4" id="KW-0997">Cell inner membrane</keyword>
<feature type="transmembrane region" description="Helical" evidence="8">
    <location>
        <begin position="49"/>
        <end position="67"/>
    </location>
</feature>
<feature type="transmembrane region" description="Helical" evidence="8">
    <location>
        <begin position="6"/>
        <end position="24"/>
    </location>
</feature>
<comment type="subcellular location">
    <subcellularLocation>
        <location evidence="1">Cell inner membrane</location>
        <topology evidence="1">Multi-pass membrane protein</topology>
    </subcellularLocation>
</comment>
<evidence type="ECO:0000256" key="6">
    <source>
        <dbReference type="ARBA" id="ARBA00022989"/>
    </source>
</evidence>
<keyword evidence="5 8" id="KW-0812">Transmembrane</keyword>
<keyword evidence="6 8" id="KW-1133">Transmembrane helix</keyword>
<organism evidence="9">
    <name type="scientific">hydrothermal vent metagenome</name>
    <dbReference type="NCBI Taxonomy" id="652676"/>
    <lineage>
        <taxon>unclassified sequences</taxon>
        <taxon>metagenomes</taxon>
        <taxon>ecological metagenomes</taxon>
    </lineage>
</organism>
<dbReference type="GO" id="GO:0005886">
    <property type="term" value="C:plasma membrane"/>
    <property type="evidence" value="ECO:0007669"/>
    <property type="project" value="UniProtKB-SubCell"/>
</dbReference>
<feature type="transmembrane region" description="Helical" evidence="8">
    <location>
        <begin position="275"/>
        <end position="297"/>
    </location>
</feature>
<feature type="transmembrane region" description="Helical" evidence="8">
    <location>
        <begin position="119"/>
        <end position="136"/>
    </location>
</feature>
<accession>A0A3B0Z0V2</accession>
<evidence type="ECO:0000256" key="5">
    <source>
        <dbReference type="ARBA" id="ARBA00022692"/>
    </source>
</evidence>
<evidence type="ECO:0000256" key="4">
    <source>
        <dbReference type="ARBA" id="ARBA00022519"/>
    </source>
</evidence>
<proteinExistence type="predicted"/>
<evidence type="ECO:0000313" key="9">
    <source>
        <dbReference type="EMBL" id="VAW81237.1"/>
    </source>
</evidence>